<dbReference type="InterPro" id="IPR006146">
    <property type="entry name" value="5'-Nucleotdase_CS"/>
</dbReference>
<dbReference type="InterPro" id="IPR041827">
    <property type="entry name" value="CpdB_N"/>
</dbReference>
<reference evidence="14 16" key="1">
    <citation type="submission" date="2014-10" db="EMBL/GenBank/DDBJ databases">
        <title>Draft genome of phytase producing Bacillus ginsengihumi strain M2.11.</title>
        <authorList>
            <person name="Toymentseva A."/>
            <person name="Boulygina E.A."/>
            <person name="Kazakov S.V."/>
            <person name="Kayumov I."/>
            <person name="Suleimanova A.D."/>
            <person name="Mardanova A.M."/>
            <person name="Maria S.N."/>
            <person name="Sergey M.Y."/>
            <person name="Sharipova M.R."/>
        </authorList>
    </citation>
    <scope>NUCLEOTIDE SEQUENCE [LARGE SCALE GENOMIC DNA]</scope>
    <source>
        <strain evidence="14 16">M2.11</strain>
    </source>
</reference>
<reference evidence="15 17" key="2">
    <citation type="submission" date="2020-02" db="EMBL/GenBank/DDBJ databases">
        <authorList>
            <person name="Feng H."/>
        </authorList>
    </citation>
    <scope>NUCLEOTIDE SEQUENCE [LARGE SCALE GENOMIC DNA]</scope>
    <source>
        <strain evidence="15 17">Gsoil 114</strain>
    </source>
</reference>
<comment type="subcellular location">
    <subcellularLocation>
        <location evidence="4">Cell envelope</location>
    </subcellularLocation>
</comment>
<evidence type="ECO:0000256" key="10">
    <source>
        <dbReference type="ARBA" id="ARBA00023268"/>
    </source>
</evidence>
<dbReference type="EMBL" id="JRUN01000002">
    <property type="protein sequence ID" value="KHD86757.1"/>
    <property type="molecule type" value="Genomic_DNA"/>
</dbReference>
<dbReference type="Pfam" id="PF02872">
    <property type="entry name" value="5_nucleotid_C"/>
    <property type="match status" value="1"/>
</dbReference>
<sequence>MDTFELVVLETSDIHGNIFPINYGTKKPANVGLGKIATLIKQERAKSQHVMLLDNGDLIQGTPLTYYYIRMKANHQNPMVMVANELQYDAAVFGNHEFNYGKELLWNAVQQSNFPWLSANILNEETNEPYFGKPYFIKQFAEGVKVGVLGLTTPYIPNWEQAEHISGMVFENPVTVAKKWVPFLREKEKVDIVIVSYHGGFERDLDSGKPTEVLTGENQGYELCQKVEGIDVLLTGHQHRLISGKQIHGVLVVQPGNKGIVLGKVKLQLKREHGHWTCTEKMSEILSVEHVKADEEILATVQAYEEETQTWLDQPIGEIDGDMVVNDPMEVRTKDNALIEFINQVQMDAAGVDISNTALFDNKSLGFPKHVTMRDVVSNYMYPNTLKVIRITGKDIKEALERSATYFKEYNGNNIEVNPAFTNPKPQHFNYDMWEGIEYIIDVSKPFGERIMKLDYKGKPIDPEMEYDVVMNNYRAGGGGNYFMYKGKPVIKDIQIDVSELIANYILKRKIVKATIDHNWEVVY</sequence>
<evidence type="ECO:0000313" key="14">
    <source>
        <dbReference type="EMBL" id="KHD86757.1"/>
    </source>
</evidence>
<comment type="catalytic activity">
    <reaction evidence="2">
        <text>a nucleoside 2',3'-cyclic phosphate + H2O = a nucleoside 3'-phosphate + H(+)</text>
        <dbReference type="Rhea" id="RHEA:19621"/>
        <dbReference type="ChEBI" id="CHEBI:15377"/>
        <dbReference type="ChEBI" id="CHEBI:15378"/>
        <dbReference type="ChEBI" id="CHEBI:66949"/>
        <dbReference type="ChEBI" id="CHEBI:66954"/>
        <dbReference type="EC" id="3.1.4.16"/>
    </reaction>
</comment>
<evidence type="ECO:0000256" key="8">
    <source>
        <dbReference type="ARBA" id="ARBA00022741"/>
    </source>
</evidence>
<evidence type="ECO:0000313" key="16">
    <source>
        <dbReference type="Proteomes" id="UP000030588"/>
    </source>
</evidence>
<dbReference type="Proteomes" id="UP000030588">
    <property type="component" value="Unassembled WGS sequence"/>
</dbReference>
<evidence type="ECO:0000256" key="7">
    <source>
        <dbReference type="ARBA" id="ARBA00022729"/>
    </source>
</evidence>
<dbReference type="STRING" id="363870.NG54_01495"/>
<evidence type="ECO:0000256" key="4">
    <source>
        <dbReference type="ARBA" id="ARBA00004196"/>
    </source>
</evidence>
<dbReference type="PRINTS" id="PR01607">
    <property type="entry name" value="APYRASEFAMLY"/>
</dbReference>
<keyword evidence="8 11" id="KW-0547">Nucleotide-binding</keyword>
<dbReference type="InterPro" id="IPR004843">
    <property type="entry name" value="Calcineurin-like_PHP"/>
</dbReference>
<feature type="domain" description="Calcineurin-like phosphoesterase" evidence="12">
    <location>
        <begin position="8"/>
        <end position="240"/>
    </location>
</feature>
<evidence type="ECO:0000259" key="13">
    <source>
        <dbReference type="Pfam" id="PF02872"/>
    </source>
</evidence>
<proteinExistence type="inferred from homology"/>
<name>A0A0A6Y3B9_9BACI</name>
<dbReference type="GO" id="GO:0000166">
    <property type="term" value="F:nucleotide binding"/>
    <property type="evidence" value="ECO:0007669"/>
    <property type="project" value="UniProtKB-KW"/>
</dbReference>
<dbReference type="Proteomes" id="UP000476934">
    <property type="component" value="Unassembled WGS sequence"/>
</dbReference>
<dbReference type="Gene3D" id="3.90.780.10">
    <property type="entry name" value="5'-Nucleotidase, C-terminal domain"/>
    <property type="match status" value="1"/>
</dbReference>
<dbReference type="InterPro" id="IPR008334">
    <property type="entry name" value="5'-Nucleotdase_C"/>
</dbReference>
<evidence type="ECO:0000256" key="6">
    <source>
        <dbReference type="ARBA" id="ARBA00022723"/>
    </source>
</evidence>
<dbReference type="InterPro" id="IPR006179">
    <property type="entry name" value="5_nucleotidase/apyrase"/>
</dbReference>
<organism evidence="14 16">
    <name type="scientific">Heyndrickxia ginsengihumi</name>
    <dbReference type="NCBI Taxonomy" id="363870"/>
    <lineage>
        <taxon>Bacteria</taxon>
        <taxon>Bacillati</taxon>
        <taxon>Bacillota</taxon>
        <taxon>Bacilli</taxon>
        <taxon>Bacillales</taxon>
        <taxon>Bacillaceae</taxon>
        <taxon>Heyndrickxia</taxon>
    </lineage>
</organism>
<dbReference type="GO" id="GO:0008254">
    <property type="term" value="F:3'-nucleotidase activity"/>
    <property type="evidence" value="ECO:0007669"/>
    <property type="project" value="UniProtKB-EC"/>
</dbReference>
<keyword evidence="17" id="KW-1185">Reference proteome</keyword>
<evidence type="ECO:0000313" key="15">
    <source>
        <dbReference type="EMBL" id="NEY18465.1"/>
    </source>
</evidence>
<protein>
    <submittedName>
        <fullName evidence="14">2', 3'-cyclic nucleotide 2'-phosphodiesterase</fullName>
    </submittedName>
    <submittedName>
        <fullName evidence="15">Bifunctional metallophosphatase/5'-nucleotidase</fullName>
    </submittedName>
</protein>
<dbReference type="InterPro" id="IPR036907">
    <property type="entry name" value="5'-Nucleotdase_C_sf"/>
</dbReference>
<dbReference type="GO" id="GO:0008663">
    <property type="term" value="F:2',3'-cyclic-nucleotide 2'-phosphodiesterase activity"/>
    <property type="evidence" value="ECO:0007669"/>
    <property type="project" value="UniProtKB-EC"/>
</dbReference>
<dbReference type="PROSITE" id="PS00785">
    <property type="entry name" value="5_NUCLEOTIDASE_1"/>
    <property type="match status" value="1"/>
</dbReference>
<evidence type="ECO:0000259" key="12">
    <source>
        <dbReference type="Pfam" id="PF00149"/>
    </source>
</evidence>
<comment type="caution">
    <text evidence="14">The sequence shown here is derived from an EMBL/GenBank/DDBJ whole genome shotgun (WGS) entry which is preliminary data.</text>
</comment>
<dbReference type="AlphaFoldDB" id="A0A0A6Y3B9"/>
<dbReference type="GO" id="GO:0046872">
    <property type="term" value="F:metal ion binding"/>
    <property type="evidence" value="ECO:0007669"/>
    <property type="project" value="UniProtKB-KW"/>
</dbReference>
<evidence type="ECO:0000256" key="5">
    <source>
        <dbReference type="ARBA" id="ARBA00006654"/>
    </source>
</evidence>
<evidence type="ECO:0000256" key="11">
    <source>
        <dbReference type="RuleBase" id="RU362119"/>
    </source>
</evidence>
<dbReference type="SUPFAM" id="SSF56300">
    <property type="entry name" value="Metallo-dependent phosphatases"/>
    <property type="match status" value="1"/>
</dbReference>
<reference evidence="15 17" key="3">
    <citation type="submission" date="2020-03" db="EMBL/GenBank/DDBJ databases">
        <title>Bacillus aquiflavi sp. nov., isolated from yellow water of strong flavor Chinese baijiu in Yibin region of China.</title>
        <authorList>
            <person name="Xie J."/>
        </authorList>
    </citation>
    <scope>NUCLEOTIDE SEQUENCE [LARGE SCALE GENOMIC DNA]</scope>
    <source>
        <strain evidence="15 17">Gsoil 114</strain>
    </source>
</reference>
<dbReference type="GO" id="GO:0030288">
    <property type="term" value="C:outer membrane-bounded periplasmic space"/>
    <property type="evidence" value="ECO:0007669"/>
    <property type="project" value="TreeGrafter"/>
</dbReference>
<keyword evidence="7" id="KW-0732">Signal</keyword>
<comment type="cofactor">
    <cofactor evidence="3">
        <name>a divalent metal cation</name>
        <dbReference type="ChEBI" id="CHEBI:60240"/>
    </cofactor>
</comment>
<dbReference type="OrthoDB" id="9775118at2"/>
<keyword evidence="10" id="KW-0511">Multifunctional enzyme</keyword>
<dbReference type="Gene3D" id="3.60.21.10">
    <property type="match status" value="1"/>
</dbReference>
<evidence type="ECO:0000313" key="17">
    <source>
        <dbReference type="Proteomes" id="UP000476934"/>
    </source>
</evidence>
<dbReference type="EMBL" id="JAAIWK010000001">
    <property type="protein sequence ID" value="NEY18465.1"/>
    <property type="molecule type" value="Genomic_DNA"/>
</dbReference>
<comment type="similarity">
    <text evidence="5 11">Belongs to the 5'-nucleotidase family.</text>
</comment>
<dbReference type="Pfam" id="PF00149">
    <property type="entry name" value="Metallophos"/>
    <property type="match status" value="1"/>
</dbReference>
<evidence type="ECO:0000256" key="1">
    <source>
        <dbReference type="ARBA" id="ARBA00000527"/>
    </source>
</evidence>
<feature type="domain" description="5'-Nucleotidase C-terminal" evidence="13">
    <location>
        <begin position="328"/>
        <end position="486"/>
    </location>
</feature>
<keyword evidence="9 11" id="KW-0378">Hydrolase</keyword>
<evidence type="ECO:0000256" key="9">
    <source>
        <dbReference type="ARBA" id="ARBA00022801"/>
    </source>
</evidence>
<keyword evidence="6" id="KW-0479">Metal-binding</keyword>
<gene>
    <name evidence="15" type="ORF">G4D61_00595</name>
    <name evidence="14" type="ORF">NG54_01495</name>
</gene>
<dbReference type="InterPro" id="IPR029052">
    <property type="entry name" value="Metallo-depent_PP-like"/>
</dbReference>
<dbReference type="RefSeq" id="WP_025727452.1">
    <property type="nucleotide sequence ID" value="NZ_JAAIWK010000001.1"/>
</dbReference>
<dbReference type="GO" id="GO:0009166">
    <property type="term" value="P:nucleotide catabolic process"/>
    <property type="evidence" value="ECO:0007669"/>
    <property type="project" value="InterPro"/>
</dbReference>
<dbReference type="PANTHER" id="PTHR11575:SF6">
    <property type="entry name" value="2',3'-CYCLIC-NUCLEOTIDE 2'-PHOSPHODIESTERASE_3'-NUCLEOTIDASE"/>
    <property type="match status" value="1"/>
</dbReference>
<accession>A0A0A6Y3B9</accession>
<dbReference type="SUPFAM" id="SSF55816">
    <property type="entry name" value="5'-nucleotidase (syn. UDP-sugar hydrolase), C-terminal domain"/>
    <property type="match status" value="1"/>
</dbReference>
<dbReference type="CDD" id="cd07410">
    <property type="entry name" value="MPP_CpdB_N"/>
    <property type="match status" value="1"/>
</dbReference>
<comment type="catalytic activity">
    <reaction evidence="1">
        <text>a ribonucleoside 3'-phosphate + H2O = a ribonucleoside + phosphate</text>
        <dbReference type="Rhea" id="RHEA:10144"/>
        <dbReference type="ChEBI" id="CHEBI:13197"/>
        <dbReference type="ChEBI" id="CHEBI:15377"/>
        <dbReference type="ChEBI" id="CHEBI:18254"/>
        <dbReference type="ChEBI" id="CHEBI:43474"/>
        <dbReference type="EC" id="3.1.3.6"/>
    </reaction>
</comment>
<evidence type="ECO:0000256" key="3">
    <source>
        <dbReference type="ARBA" id="ARBA00001968"/>
    </source>
</evidence>
<dbReference type="PANTHER" id="PTHR11575">
    <property type="entry name" value="5'-NUCLEOTIDASE-RELATED"/>
    <property type="match status" value="1"/>
</dbReference>
<evidence type="ECO:0000256" key="2">
    <source>
        <dbReference type="ARBA" id="ARBA00001730"/>
    </source>
</evidence>